<keyword evidence="3" id="KW-1185">Reference proteome</keyword>
<evidence type="ECO:0000259" key="1">
    <source>
        <dbReference type="Pfam" id="PF12002"/>
    </source>
</evidence>
<evidence type="ECO:0000313" key="3">
    <source>
        <dbReference type="Proteomes" id="UP000611796"/>
    </source>
</evidence>
<dbReference type="SUPFAM" id="SSF48019">
    <property type="entry name" value="post-AAA+ oligomerization domain-like"/>
    <property type="match status" value="1"/>
</dbReference>
<dbReference type="EMBL" id="JACRWD010000011">
    <property type="protein sequence ID" value="MBC6004928.1"/>
    <property type="molecule type" value="Genomic_DNA"/>
</dbReference>
<organism evidence="2 3">
    <name type="scientific">Paeniclostridium hominis</name>
    <dbReference type="NCBI Taxonomy" id="2764329"/>
    <lineage>
        <taxon>Bacteria</taxon>
        <taxon>Bacillati</taxon>
        <taxon>Bacillota</taxon>
        <taxon>Clostridia</taxon>
        <taxon>Peptostreptococcales</taxon>
        <taxon>Peptostreptococcaceae</taxon>
        <taxon>Paeniclostridium</taxon>
    </lineage>
</organism>
<dbReference type="InterPro" id="IPR008921">
    <property type="entry name" value="DNA_pol3_clamp-load_cplx_C"/>
</dbReference>
<dbReference type="InterPro" id="IPR021886">
    <property type="entry name" value="MgsA_C"/>
</dbReference>
<protein>
    <recommendedName>
        <fullName evidence="1">MgsA AAA+ ATPase C-terminal domain-containing protein</fullName>
    </recommendedName>
</protein>
<reference evidence="2 3" key="1">
    <citation type="submission" date="2020-08" db="EMBL/GenBank/DDBJ databases">
        <authorList>
            <person name="Liu C."/>
            <person name="Sun Q."/>
        </authorList>
    </citation>
    <scope>NUCLEOTIDE SEQUENCE [LARGE SCALE GENOMIC DNA]</scope>
    <source>
        <strain evidence="2 3">NSJ-45</strain>
    </source>
</reference>
<evidence type="ECO:0000313" key="2">
    <source>
        <dbReference type="EMBL" id="MBC6004928.1"/>
    </source>
</evidence>
<sequence>MMAEKFIKDPWARIKTRNGLNGDEVISALQKSIRRGLEEQACEFAYEMYITSPQMEEKLWRRLLTMTVEDIGMGEPTACIIVNNLYEMRKQFSYADGDRPIYFIHAIRYLCNCEKDRSSDLLKNIIIKGFAMGRVPEIPDYALDKHTVRGAEMGRDSFHFLNEASKVIPQMKVDNDYKERYRKILEVYKPEEAIESAFQYNPWQE</sequence>
<dbReference type="Gene3D" id="1.20.272.10">
    <property type="match status" value="1"/>
</dbReference>
<dbReference type="Proteomes" id="UP000611796">
    <property type="component" value="Unassembled WGS sequence"/>
</dbReference>
<feature type="domain" description="MgsA AAA+ ATPase C-terminal" evidence="1">
    <location>
        <begin position="57"/>
        <end position="179"/>
    </location>
</feature>
<name>A0ABR7K742_9FIRM</name>
<dbReference type="Pfam" id="PF12002">
    <property type="entry name" value="MgsA_C"/>
    <property type="match status" value="1"/>
</dbReference>
<comment type="caution">
    <text evidence="2">The sequence shown here is derived from an EMBL/GenBank/DDBJ whole genome shotgun (WGS) entry which is preliminary data.</text>
</comment>
<proteinExistence type="predicted"/>
<gene>
    <name evidence="2" type="ORF">H8891_14135</name>
</gene>
<accession>A0ABR7K742</accession>